<evidence type="ECO:0000313" key="1">
    <source>
        <dbReference type="EMBL" id="JAH50229.1"/>
    </source>
</evidence>
<organism evidence="1">
    <name type="scientific">Anguilla anguilla</name>
    <name type="common">European freshwater eel</name>
    <name type="synonym">Muraena anguilla</name>
    <dbReference type="NCBI Taxonomy" id="7936"/>
    <lineage>
        <taxon>Eukaryota</taxon>
        <taxon>Metazoa</taxon>
        <taxon>Chordata</taxon>
        <taxon>Craniata</taxon>
        <taxon>Vertebrata</taxon>
        <taxon>Euteleostomi</taxon>
        <taxon>Actinopterygii</taxon>
        <taxon>Neopterygii</taxon>
        <taxon>Teleostei</taxon>
        <taxon>Anguilliformes</taxon>
        <taxon>Anguillidae</taxon>
        <taxon>Anguilla</taxon>
    </lineage>
</organism>
<protein>
    <submittedName>
        <fullName evidence="1">Uncharacterized protein</fullName>
    </submittedName>
</protein>
<sequence>MLSCVTGIDFCVKTSGSLRNVSLSNAATSMPDIL</sequence>
<reference evidence="1" key="2">
    <citation type="journal article" date="2015" name="Fish Shellfish Immunol.">
        <title>Early steps in the European eel (Anguilla anguilla)-Vibrio vulnificus interaction in the gills: Role of the RtxA13 toxin.</title>
        <authorList>
            <person name="Callol A."/>
            <person name="Pajuelo D."/>
            <person name="Ebbesson L."/>
            <person name="Teles M."/>
            <person name="MacKenzie S."/>
            <person name="Amaro C."/>
        </authorList>
    </citation>
    <scope>NUCLEOTIDE SEQUENCE</scope>
</reference>
<reference evidence="1" key="1">
    <citation type="submission" date="2014-11" db="EMBL/GenBank/DDBJ databases">
        <authorList>
            <person name="Amaro Gonzalez C."/>
        </authorList>
    </citation>
    <scope>NUCLEOTIDE SEQUENCE</scope>
</reference>
<accession>A0A0E9T990</accession>
<dbReference type="AlphaFoldDB" id="A0A0E9T990"/>
<proteinExistence type="predicted"/>
<name>A0A0E9T990_ANGAN</name>
<dbReference type="EMBL" id="GBXM01058348">
    <property type="protein sequence ID" value="JAH50229.1"/>
    <property type="molecule type" value="Transcribed_RNA"/>
</dbReference>